<dbReference type="EMBL" id="JZDQ02000006">
    <property type="protein sequence ID" value="OIJ27898.1"/>
    <property type="molecule type" value="Genomic_DNA"/>
</dbReference>
<dbReference type="STRING" id="1844.UG56_005320"/>
<dbReference type="InterPro" id="IPR050763">
    <property type="entry name" value="ABC_transporter_ATP-binding"/>
</dbReference>
<keyword evidence="8" id="KW-1185">Reference proteome</keyword>
<comment type="caution">
    <text evidence="7">The sequence shown here is derived from an EMBL/GenBank/DDBJ whole genome shotgun (WGS) entry which is preliminary data.</text>
</comment>
<keyword evidence="5" id="KW-0046">Antibiotic resistance</keyword>
<proteinExistence type="predicted"/>
<dbReference type="GO" id="GO:0005524">
    <property type="term" value="F:ATP binding"/>
    <property type="evidence" value="ECO:0007669"/>
    <property type="project" value="UniProtKB-KW"/>
</dbReference>
<dbReference type="AlphaFoldDB" id="A0A1J4N8Q5"/>
<dbReference type="PROSITE" id="PS50893">
    <property type="entry name" value="ABC_TRANSPORTER_2"/>
    <property type="match status" value="1"/>
</dbReference>
<feature type="domain" description="ABC transporter" evidence="6">
    <location>
        <begin position="2"/>
        <end position="236"/>
    </location>
</feature>
<evidence type="ECO:0000256" key="4">
    <source>
        <dbReference type="ARBA" id="ARBA00022840"/>
    </source>
</evidence>
<keyword evidence="2" id="KW-0813">Transport</keyword>
<name>A0A1J4N8Q5_9ACTN</name>
<dbReference type="PANTHER" id="PTHR42711:SF19">
    <property type="entry name" value="DOXORUBICIN RESISTANCE ATP-BINDING PROTEIN DRRA"/>
    <property type="match status" value="1"/>
</dbReference>
<dbReference type="PANTHER" id="PTHR42711">
    <property type="entry name" value="ABC TRANSPORTER ATP-BINDING PROTEIN"/>
    <property type="match status" value="1"/>
</dbReference>
<organism evidence="7 8">
    <name type="scientific">Nocardioides luteus</name>
    <dbReference type="NCBI Taxonomy" id="1844"/>
    <lineage>
        <taxon>Bacteria</taxon>
        <taxon>Bacillati</taxon>
        <taxon>Actinomycetota</taxon>
        <taxon>Actinomycetes</taxon>
        <taxon>Propionibacteriales</taxon>
        <taxon>Nocardioidaceae</taxon>
        <taxon>Nocardioides</taxon>
    </lineage>
</organism>
<dbReference type="SMART" id="SM00382">
    <property type="entry name" value="AAA"/>
    <property type="match status" value="1"/>
</dbReference>
<protein>
    <submittedName>
        <fullName evidence="7">ABC transporter</fullName>
    </submittedName>
</protein>
<reference evidence="7" key="1">
    <citation type="submission" date="2016-10" db="EMBL/GenBank/DDBJ databases">
        <title>Draft Genome Sequence of Nocardioides luteus Strain BAFB, an Alkane-Degrading Bacterium Isolated from JP-7 Polluted Soil.</title>
        <authorList>
            <person name="Brown L."/>
            <person name="Ruiz O.N."/>
            <person name="Gunasekera T."/>
        </authorList>
    </citation>
    <scope>NUCLEOTIDE SEQUENCE [LARGE SCALE GENOMIC DNA]</scope>
    <source>
        <strain evidence="7">BAFB</strain>
    </source>
</reference>
<dbReference type="Proteomes" id="UP000033772">
    <property type="component" value="Unassembled WGS sequence"/>
</dbReference>
<sequence length="327" mass="34953">MIRTEALTRHFTRSKKTVEAVRGLDLEIQQGELVAFLGPNGAGKSTTLRMLTTLIPPTSGTAEVAGHDVVRSRAAVRRSIGYVGQGNAAAFVQRGRDELMSQARAHGIPRAAAKARIDELLAAFDLQEYADRPVQTLSGGQRRRLDIAIGLLNHPDVLFLDEPSTGLDPQNRANLQEQIRRLHQDGTTIVLTTHYLEEADALAGRVIVIDHGVVIADDTATRLKERLGDLVLLGFATEADATTAAARAESALTGPTLIDRTGTQVSIRTPRGADSAPAMAIDLAAHGTPAIRMEVHAPTLDDVFLDLTGRSLRESAESTTQTEGAAA</sequence>
<evidence type="ECO:0000259" key="6">
    <source>
        <dbReference type="PROSITE" id="PS50893"/>
    </source>
</evidence>
<dbReference type="Pfam" id="PF00005">
    <property type="entry name" value="ABC_tran"/>
    <property type="match status" value="1"/>
</dbReference>
<evidence type="ECO:0000256" key="1">
    <source>
        <dbReference type="ARBA" id="ARBA00004202"/>
    </source>
</evidence>
<keyword evidence="4" id="KW-0067">ATP-binding</keyword>
<evidence type="ECO:0000313" key="7">
    <source>
        <dbReference type="EMBL" id="OIJ27898.1"/>
    </source>
</evidence>
<evidence type="ECO:0000313" key="8">
    <source>
        <dbReference type="Proteomes" id="UP000033772"/>
    </source>
</evidence>
<dbReference type="GO" id="GO:0005886">
    <property type="term" value="C:plasma membrane"/>
    <property type="evidence" value="ECO:0007669"/>
    <property type="project" value="UniProtKB-SubCell"/>
</dbReference>
<evidence type="ECO:0000256" key="2">
    <source>
        <dbReference type="ARBA" id="ARBA00022448"/>
    </source>
</evidence>
<dbReference type="GO" id="GO:0046677">
    <property type="term" value="P:response to antibiotic"/>
    <property type="evidence" value="ECO:0007669"/>
    <property type="project" value="UniProtKB-KW"/>
</dbReference>
<evidence type="ECO:0000256" key="3">
    <source>
        <dbReference type="ARBA" id="ARBA00022741"/>
    </source>
</evidence>
<gene>
    <name evidence="7" type="ORF">UG56_005320</name>
</gene>
<dbReference type="PROSITE" id="PS00211">
    <property type="entry name" value="ABC_TRANSPORTER_1"/>
    <property type="match status" value="1"/>
</dbReference>
<dbReference type="InterPro" id="IPR027417">
    <property type="entry name" value="P-loop_NTPase"/>
</dbReference>
<accession>A0A1J4N8Q5</accession>
<dbReference type="InterPro" id="IPR003593">
    <property type="entry name" value="AAA+_ATPase"/>
</dbReference>
<keyword evidence="3" id="KW-0547">Nucleotide-binding</keyword>
<dbReference type="Gene3D" id="3.40.50.300">
    <property type="entry name" value="P-loop containing nucleotide triphosphate hydrolases"/>
    <property type="match status" value="1"/>
</dbReference>
<dbReference type="InterPro" id="IPR017871">
    <property type="entry name" value="ABC_transporter-like_CS"/>
</dbReference>
<comment type="subcellular location">
    <subcellularLocation>
        <location evidence="1">Cell membrane</location>
        <topology evidence="1">Peripheral membrane protein</topology>
    </subcellularLocation>
</comment>
<dbReference type="InterPro" id="IPR003439">
    <property type="entry name" value="ABC_transporter-like_ATP-bd"/>
</dbReference>
<dbReference type="GO" id="GO:0016887">
    <property type="term" value="F:ATP hydrolysis activity"/>
    <property type="evidence" value="ECO:0007669"/>
    <property type="project" value="InterPro"/>
</dbReference>
<dbReference type="OrthoDB" id="9804819at2"/>
<dbReference type="SUPFAM" id="SSF52540">
    <property type="entry name" value="P-loop containing nucleoside triphosphate hydrolases"/>
    <property type="match status" value="1"/>
</dbReference>
<evidence type="ECO:0000256" key="5">
    <source>
        <dbReference type="ARBA" id="ARBA00023251"/>
    </source>
</evidence>